<dbReference type="RefSeq" id="WP_341697327.1">
    <property type="nucleotide sequence ID" value="NZ_JBBYHR010000006.1"/>
</dbReference>
<name>A0ABU9HXW9_9FLAO</name>
<reference evidence="2 3" key="1">
    <citation type="submission" date="2024-04" db="EMBL/GenBank/DDBJ databases">
        <title>Flavobacterium sp. DGU11 16S ribosomal RNA gene Genome sequencing and assembly.</title>
        <authorList>
            <person name="Park S."/>
        </authorList>
    </citation>
    <scope>NUCLEOTIDE SEQUENCE [LARGE SCALE GENOMIC DNA]</scope>
    <source>
        <strain evidence="2 3">DGU11</strain>
    </source>
</reference>
<dbReference type="Proteomes" id="UP001464555">
    <property type="component" value="Unassembled WGS sequence"/>
</dbReference>
<protein>
    <submittedName>
        <fullName evidence="2">DUF6671 family protein</fullName>
    </submittedName>
</protein>
<proteinExistence type="predicted"/>
<evidence type="ECO:0000313" key="2">
    <source>
        <dbReference type="EMBL" id="MEL1245014.1"/>
    </source>
</evidence>
<accession>A0ABU9HXW9</accession>
<keyword evidence="3" id="KW-1185">Reference proteome</keyword>
<sequence length="278" mass="30408">MFKGRKLLIVTKHGKEQVIAPLAEKALGVTCTVAHAYDTDYLGTFTGEIQRHGDALATLRRKCDQGMALYGYDLAIASEGSFGPHPTLFIAPGDDELIMLKDLVNGVEILARELTLDTNFSGSLITNLEELETFLVQAKFPGHAVIIRKSEDSTRGMVKGVNDPELMAKLGQKYLNDYGSFFIETDMRAMHNPSRMQAIARAADKLFAKALSLCPSCSTPGFSITDIRPGLPCSACRFPTASALSHIYCCVKCGFSTETKYPNGKEAEEPMYCDMCNP</sequence>
<evidence type="ECO:0000313" key="3">
    <source>
        <dbReference type="Proteomes" id="UP001464555"/>
    </source>
</evidence>
<feature type="domain" description="DUF6671" evidence="1">
    <location>
        <begin position="62"/>
        <end position="278"/>
    </location>
</feature>
<dbReference type="InterPro" id="IPR046612">
    <property type="entry name" value="DUF6671"/>
</dbReference>
<evidence type="ECO:0000259" key="1">
    <source>
        <dbReference type="Pfam" id="PF20376"/>
    </source>
</evidence>
<dbReference type="EMBL" id="JBBYHR010000006">
    <property type="protein sequence ID" value="MEL1245014.1"/>
    <property type="molecule type" value="Genomic_DNA"/>
</dbReference>
<dbReference type="Pfam" id="PF20376">
    <property type="entry name" value="DUF6671"/>
    <property type="match status" value="1"/>
</dbReference>
<comment type="caution">
    <text evidence="2">The sequence shown here is derived from an EMBL/GenBank/DDBJ whole genome shotgun (WGS) entry which is preliminary data.</text>
</comment>
<organism evidence="2 3">
    <name type="scientific">Flavobacterium arundinis</name>
    <dbReference type="NCBI Taxonomy" id="3139143"/>
    <lineage>
        <taxon>Bacteria</taxon>
        <taxon>Pseudomonadati</taxon>
        <taxon>Bacteroidota</taxon>
        <taxon>Flavobacteriia</taxon>
        <taxon>Flavobacteriales</taxon>
        <taxon>Flavobacteriaceae</taxon>
        <taxon>Flavobacterium</taxon>
    </lineage>
</organism>
<gene>
    <name evidence="2" type="ORF">AAEO56_12120</name>
</gene>